<dbReference type="Proteomes" id="UP000826271">
    <property type="component" value="Unassembled WGS sequence"/>
</dbReference>
<reference evidence="1" key="1">
    <citation type="submission" date="2019-10" db="EMBL/GenBank/DDBJ databases">
        <authorList>
            <person name="Zhang R."/>
            <person name="Pan Y."/>
            <person name="Wang J."/>
            <person name="Ma R."/>
            <person name="Yu S."/>
        </authorList>
    </citation>
    <scope>NUCLEOTIDE SEQUENCE</scope>
    <source>
        <strain evidence="1">LA-IB0</strain>
        <tissue evidence="1">Leaf</tissue>
    </source>
</reference>
<accession>A0AAV6Y8C9</accession>
<organism evidence="1 2">
    <name type="scientific">Buddleja alternifolia</name>
    <dbReference type="NCBI Taxonomy" id="168488"/>
    <lineage>
        <taxon>Eukaryota</taxon>
        <taxon>Viridiplantae</taxon>
        <taxon>Streptophyta</taxon>
        <taxon>Embryophyta</taxon>
        <taxon>Tracheophyta</taxon>
        <taxon>Spermatophyta</taxon>
        <taxon>Magnoliopsida</taxon>
        <taxon>eudicotyledons</taxon>
        <taxon>Gunneridae</taxon>
        <taxon>Pentapetalae</taxon>
        <taxon>asterids</taxon>
        <taxon>lamiids</taxon>
        <taxon>Lamiales</taxon>
        <taxon>Scrophulariaceae</taxon>
        <taxon>Buddlejeae</taxon>
        <taxon>Buddleja</taxon>
    </lineage>
</organism>
<dbReference type="EMBL" id="WHWC01000001">
    <property type="protein sequence ID" value="KAG8391104.1"/>
    <property type="molecule type" value="Genomic_DNA"/>
</dbReference>
<evidence type="ECO:0000313" key="2">
    <source>
        <dbReference type="Proteomes" id="UP000826271"/>
    </source>
</evidence>
<sequence length="195" mass="21802">MKVKYFTTVKHRIREPFGVELEKPVGKNELLKHEENEKFSEGAADAAELCIAASEALVIDDVIGNDSFENPSASATHEASLRVKQARLDVWRNIISDIDDEISESHDLSDLDNITIERFYEDAGILFNEFSSCELSTMSHDRELEKGLMPECIDGDVQNKVTGNPEFGLDTDVGYDNDCSKHVEAQEKFGLSVTE</sequence>
<proteinExistence type="predicted"/>
<protein>
    <submittedName>
        <fullName evidence="1">Uncharacterized protein</fullName>
    </submittedName>
</protein>
<evidence type="ECO:0000313" key="1">
    <source>
        <dbReference type="EMBL" id="KAG8391104.1"/>
    </source>
</evidence>
<gene>
    <name evidence="1" type="ORF">BUALT_Bualt01G0153100</name>
</gene>
<keyword evidence="2" id="KW-1185">Reference proteome</keyword>
<name>A0AAV6Y8C9_9LAMI</name>
<comment type="caution">
    <text evidence="1">The sequence shown here is derived from an EMBL/GenBank/DDBJ whole genome shotgun (WGS) entry which is preliminary data.</text>
</comment>
<dbReference type="AlphaFoldDB" id="A0AAV6Y8C9"/>